<proteinExistence type="predicted"/>
<evidence type="ECO:0000313" key="2">
    <source>
        <dbReference type="EMBL" id="BAH35595.1"/>
    </source>
</evidence>
<name>C0ZP99_RHOE4</name>
<evidence type="ECO:0000259" key="1">
    <source>
        <dbReference type="Pfam" id="PF07819"/>
    </source>
</evidence>
<gene>
    <name evidence="2" type="ordered locus">RER_48870</name>
</gene>
<organism evidence="2 3">
    <name type="scientific">Rhodococcus erythropolis (strain PR4 / NBRC 100887)</name>
    <dbReference type="NCBI Taxonomy" id="234621"/>
    <lineage>
        <taxon>Bacteria</taxon>
        <taxon>Bacillati</taxon>
        <taxon>Actinomycetota</taxon>
        <taxon>Actinomycetes</taxon>
        <taxon>Mycobacteriales</taxon>
        <taxon>Nocardiaceae</taxon>
        <taxon>Rhodococcus</taxon>
        <taxon>Rhodococcus erythropolis group</taxon>
    </lineage>
</organism>
<dbReference type="InterPro" id="IPR012908">
    <property type="entry name" value="PGAP1-ab_dom-like"/>
</dbReference>
<dbReference type="Proteomes" id="UP000002204">
    <property type="component" value="Chromosome"/>
</dbReference>
<feature type="domain" description="GPI inositol-deacylase PGAP1-like alpha/beta" evidence="1">
    <location>
        <begin position="181"/>
        <end position="238"/>
    </location>
</feature>
<dbReference type="EMBL" id="AP008957">
    <property type="protein sequence ID" value="BAH35595.1"/>
    <property type="molecule type" value="Genomic_DNA"/>
</dbReference>
<dbReference type="AlphaFoldDB" id="C0ZP99"/>
<evidence type="ECO:0000313" key="3">
    <source>
        <dbReference type="Proteomes" id="UP000002204"/>
    </source>
</evidence>
<dbReference type="HOGENOM" id="CLU_071821_1_0_11"/>
<dbReference type="eggNOG" id="COG1075">
    <property type="taxonomic scope" value="Bacteria"/>
</dbReference>
<protein>
    <recommendedName>
        <fullName evidence="1">GPI inositol-deacylase PGAP1-like alpha/beta domain-containing protein</fullName>
    </recommendedName>
</protein>
<dbReference type="GO" id="GO:0016788">
    <property type="term" value="F:hydrolase activity, acting on ester bonds"/>
    <property type="evidence" value="ECO:0007669"/>
    <property type="project" value="InterPro"/>
</dbReference>
<accession>C0ZP99</accession>
<dbReference type="Gene3D" id="3.40.50.1820">
    <property type="entry name" value="alpha/beta hydrolase"/>
    <property type="match status" value="1"/>
</dbReference>
<dbReference type="KEGG" id="rer:RER_48870"/>
<dbReference type="InterPro" id="IPR029058">
    <property type="entry name" value="AB_hydrolase_fold"/>
</dbReference>
<dbReference type="SUPFAM" id="SSF53474">
    <property type="entry name" value="alpha/beta-Hydrolases"/>
    <property type="match status" value="1"/>
</dbReference>
<reference evidence="2 3" key="2">
    <citation type="journal article" date="2006" name="Environ. Microbiol.">
        <title>Sequence analysis of three plasmids harboured in Rhodococcus erythropolis strain PR4.</title>
        <authorList>
            <person name="Sekine M."/>
            <person name="Tanikawa S."/>
            <person name="Omata S."/>
            <person name="Saito M."/>
            <person name="Fujisawa T."/>
            <person name="Tsukatani N."/>
            <person name="Tajima T."/>
            <person name="Sekigawa T."/>
            <person name="Kosugi H."/>
            <person name="Matsuo Y."/>
            <person name="Nishiko R."/>
            <person name="Imamura K."/>
            <person name="Ito M."/>
            <person name="Narita H."/>
            <person name="Tago S."/>
            <person name="Fujita N."/>
            <person name="Harayama S."/>
        </authorList>
    </citation>
    <scope>NUCLEOTIDE SEQUENCE [LARGE SCALE GENOMIC DNA]</scope>
    <source>
        <strain evidence="3">PR4 / NBRC 100887</strain>
    </source>
</reference>
<reference evidence="3" key="1">
    <citation type="submission" date="2005-03" db="EMBL/GenBank/DDBJ databases">
        <title>Comparison of the complete genome sequences of Rhodococcus erythropolis PR4 and Rhodococcus opacus B4.</title>
        <authorList>
            <person name="Takarada H."/>
            <person name="Sekine M."/>
            <person name="Hosoyama A."/>
            <person name="Yamada R."/>
            <person name="Fujisawa T."/>
            <person name="Omata S."/>
            <person name="Shimizu A."/>
            <person name="Tsukatani N."/>
            <person name="Tanikawa S."/>
            <person name="Fujita N."/>
            <person name="Harayama S."/>
        </authorList>
    </citation>
    <scope>NUCLEOTIDE SEQUENCE [LARGE SCALE GENOMIC DNA]</scope>
    <source>
        <strain evidence="3">PR4 / NBRC 100887</strain>
    </source>
</reference>
<dbReference type="Pfam" id="PF07819">
    <property type="entry name" value="PGAP1"/>
    <property type="match status" value="1"/>
</dbReference>
<sequence length="334" mass="36502">MVERPLVTNLWAERVLVRYRWWMRTRFRGLSTQLAEPPHHATRQGHRPTGVQVSVVAEVSAIDFAETEFDWAQRSTLIREVDPLVPGPPSLAMCLSEPTRGLVDIASLLLAAPWLLRSPRGDGHPVLVLPGLLTSDVSTLALRTYLSFLGYRVHGWNLGLNTGPTATVVDGLPAALAEVADRYEQKVSVIGWSLGGIYARKLARDLPDSVRQVVTLGSPFALTSLEQTRVGSLYARLSGNHAILPPVDGIESEQGSPISVPATSVYSRHDGIVPWQACCETSAGLSESIAVQGSHMGLTHNPSALWTVADRLAQDVDNWQPFAAPKRLRRMFPC</sequence>